<feature type="region of interest" description="Disordered" evidence="1">
    <location>
        <begin position="1"/>
        <end position="39"/>
    </location>
</feature>
<feature type="compositionally biased region" description="Basic and acidic residues" evidence="1">
    <location>
        <begin position="84"/>
        <end position="94"/>
    </location>
</feature>
<reference evidence="2 3" key="1">
    <citation type="submission" date="2023-08" db="EMBL/GenBank/DDBJ databases">
        <title>Black Yeasts Isolated from many extreme environments.</title>
        <authorList>
            <person name="Coleine C."/>
            <person name="Stajich J.E."/>
            <person name="Selbmann L."/>
        </authorList>
    </citation>
    <scope>NUCLEOTIDE SEQUENCE [LARGE SCALE GENOMIC DNA]</scope>
    <source>
        <strain evidence="2 3">CCFEE 5885</strain>
    </source>
</reference>
<feature type="region of interest" description="Disordered" evidence="1">
    <location>
        <begin position="51"/>
        <end position="149"/>
    </location>
</feature>
<proteinExistence type="predicted"/>
<name>A0ABR0K8M4_9EURO</name>
<gene>
    <name evidence="2" type="ORF">LTR24_005664</name>
</gene>
<accession>A0ABR0K8M4</accession>
<dbReference type="Proteomes" id="UP001345013">
    <property type="component" value="Unassembled WGS sequence"/>
</dbReference>
<evidence type="ECO:0000313" key="3">
    <source>
        <dbReference type="Proteomes" id="UP001345013"/>
    </source>
</evidence>
<protein>
    <submittedName>
        <fullName evidence="2">Uncharacterized protein</fullName>
    </submittedName>
</protein>
<comment type="caution">
    <text evidence="2">The sequence shown here is derived from an EMBL/GenBank/DDBJ whole genome shotgun (WGS) entry which is preliminary data.</text>
</comment>
<evidence type="ECO:0000256" key="1">
    <source>
        <dbReference type="SAM" id="MobiDB-lite"/>
    </source>
</evidence>
<organism evidence="2 3">
    <name type="scientific">Lithohypha guttulata</name>
    <dbReference type="NCBI Taxonomy" id="1690604"/>
    <lineage>
        <taxon>Eukaryota</taxon>
        <taxon>Fungi</taxon>
        <taxon>Dikarya</taxon>
        <taxon>Ascomycota</taxon>
        <taxon>Pezizomycotina</taxon>
        <taxon>Eurotiomycetes</taxon>
        <taxon>Chaetothyriomycetidae</taxon>
        <taxon>Chaetothyriales</taxon>
        <taxon>Trichomeriaceae</taxon>
        <taxon>Lithohypha</taxon>
    </lineage>
</organism>
<feature type="compositionally biased region" description="Basic residues" evidence="1">
    <location>
        <begin position="73"/>
        <end position="83"/>
    </location>
</feature>
<keyword evidence="3" id="KW-1185">Reference proteome</keyword>
<evidence type="ECO:0000313" key="2">
    <source>
        <dbReference type="EMBL" id="KAK5092016.1"/>
    </source>
</evidence>
<dbReference type="EMBL" id="JAVRRG010000066">
    <property type="protein sequence ID" value="KAK5092016.1"/>
    <property type="molecule type" value="Genomic_DNA"/>
</dbReference>
<sequence length="174" mass="19385">MEHEYEQTLSPSSKWKTSRRQIETYGLRSQSPVRPAERSVERGLVWEARQAAEEDSDTELLVNEIPAIISGKTSKRAKRRYRQREKLERSKQESEGGVAGNNDDEFSAESVRSDGSDAGADAEGADDEDAALAVHEDDMLAGNKKTVSRRHATVEGAIPIQMAIRNKSDRTLNQ</sequence>